<proteinExistence type="predicted"/>
<dbReference type="Proteomes" id="UP000324222">
    <property type="component" value="Unassembled WGS sequence"/>
</dbReference>
<gene>
    <name evidence="2" type="ORF">E2C01_060442</name>
</gene>
<feature type="compositionally biased region" description="Basic and acidic residues" evidence="1">
    <location>
        <begin position="122"/>
        <end position="133"/>
    </location>
</feature>
<name>A0A5B7H9G7_PORTR</name>
<protein>
    <submittedName>
        <fullName evidence="2">Uncharacterized protein</fullName>
    </submittedName>
</protein>
<accession>A0A5B7H9G7</accession>
<keyword evidence="3" id="KW-1185">Reference proteome</keyword>
<dbReference type="EMBL" id="VSRR010024585">
    <property type="protein sequence ID" value="MPC66295.1"/>
    <property type="molecule type" value="Genomic_DNA"/>
</dbReference>
<evidence type="ECO:0000313" key="3">
    <source>
        <dbReference type="Proteomes" id="UP000324222"/>
    </source>
</evidence>
<feature type="compositionally biased region" description="Acidic residues" evidence="1">
    <location>
        <begin position="134"/>
        <end position="150"/>
    </location>
</feature>
<evidence type="ECO:0000313" key="2">
    <source>
        <dbReference type="EMBL" id="MPC66295.1"/>
    </source>
</evidence>
<feature type="region of interest" description="Disordered" evidence="1">
    <location>
        <begin position="117"/>
        <end position="157"/>
    </location>
</feature>
<dbReference type="AlphaFoldDB" id="A0A5B7H9G7"/>
<sequence>MASSKGVARPKGSCRLVTRGMVITKATRSAPALPNSHVSIVYCVTVCEAALSAGHYASGAAGAPITQPRVIQSHGAREAAAGVRQGRGGLGCSLHFTLIPPHTPAFPAQYSLRLVNTPNKSNELHTREEKEKKEEEDEEEKEEEEDEEEKEEAKGER</sequence>
<organism evidence="2 3">
    <name type="scientific">Portunus trituberculatus</name>
    <name type="common">Swimming crab</name>
    <name type="synonym">Neptunus trituberculatus</name>
    <dbReference type="NCBI Taxonomy" id="210409"/>
    <lineage>
        <taxon>Eukaryota</taxon>
        <taxon>Metazoa</taxon>
        <taxon>Ecdysozoa</taxon>
        <taxon>Arthropoda</taxon>
        <taxon>Crustacea</taxon>
        <taxon>Multicrustacea</taxon>
        <taxon>Malacostraca</taxon>
        <taxon>Eumalacostraca</taxon>
        <taxon>Eucarida</taxon>
        <taxon>Decapoda</taxon>
        <taxon>Pleocyemata</taxon>
        <taxon>Brachyura</taxon>
        <taxon>Eubrachyura</taxon>
        <taxon>Portunoidea</taxon>
        <taxon>Portunidae</taxon>
        <taxon>Portuninae</taxon>
        <taxon>Portunus</taxon>
    </lineage>
</organism>
<evidence type="ECO:0000256" key="1">
    <source>
        <dbReference type="SAM" id="MobiDB-lite"/>
    </source>
</evidence>
<reference evidence="2 3" key="1">
    <citation type="submission" date="2019-05" db="EMBL/GenBank/DDBJ databases">
        <title>Another draft genome of Portunus trituberculatus and its Hox gene families provides insights of decapod evolution.</title>
        <authorList>
            <person name="Jeong J.-H."/>
            <person name="Song I."/>
            <person name="Kim S."/>
            <person name="Choi T."/>
            <person name="Kim D."/>
            <person name="Ryu S."/>
            <person name="Kim W."/>
        </authorList>
    </citation>
    <scope>NUCLEOTIDE SEQUENCE [LARGE SCALE GENOMIC DNA]</scope>
    <source>
        <tissue evidence="2">Muscle</tissue>
    </source>
</reference>
<comment type="caution">
    <text evidence="2">The sequence shown here is derived from an EMBL/GenBank/DDBJ whole genome shotgun (WGS) entry which is preliminary data.</text>
</comment>